<feature type="region of interest" description="Disordered" evidence="1">
    <location>
        <begin position="42"/>
        <end position="62"/>
    </location>
</feature>
<accession>A0ABR1WE62</accession>
<feature type="transmembrane region" description="Helical" evidence="2">
    <location>
        <begin position="12"/>
        <end position="31"/>
    </location>
</feature>
<organism evidence="3 4">
    <name type="scientific">Apiospora saccharicola</name>
    <dbReference type="NCBI Taxonomy" id="335842"/>
    <lineage>
        <taxon>Eukaryota</taxon>
        <taxon>Fungi</taxon>
        <taxon>Dikarya</taxon>
        <taxon>Ascomycota</taxon>
        <taxon>Pezizomycotina</taxon>
        <taxon>Sordariomycetes</taxon>
        <taxon>Xylariomycetidae</taxon>
        <taxon>Amphisphaeriales</taxon>
        <taxon>Apiosporaceae</taxon>
        <taxon>Apiospora</taxon>
    </lineage>
</organism>
<reference evidence="3 4" key="1">
    <citation type="submission" date="2023-01" db="EMBL/GenBank/DDBJ databases">
        <title>Analysis of 21 Apiospora genomes using comparative genomics revels a genus with tremendous synthesis potential of carbohydrate active enzymes and secondary metabolites.</title>
        <authorList>
            <person name="Sorensen T."/>
        </authorList>
    </citation>
    <scope>NUCLEOTIDE SEQUENCE [LARGE SCALE GENOMIC DNA]</scope>
    <source>
        <strain evidence="3 4">CBS 83171</strain>
    </source>
</reference>
<gene>
    <name evidence="3" type="ORF">PG996_000513</name>
</gene>
<evidence type="ECO:0000256" key="1">
    <source>
        <dbReference type="SAM" id="MobiDB-lite"/>
    </source>
</evidence>
<keyword evidence="4" id="KW-1185">Reference proteome</keyword>
<name>A0ABR1WE62_9PEZI</name>
<sequence length="187" mass="20130">MFPRLLPRLLKLLVVFIPVFVACNTISLLILQRGMVERRNPQAAAREAKAEATSPKAPPQTDRAIVPGGQHADQETTLVAPDQGTCSVPTELFAIGGGKDCEPETTVATPDQPPPATTQVQAIDDINQHTEPKATLRAPAQPHVFTTITKTHADGDDPPRKTTKRSDVAREHGTLSTQRVFNTSATS</sequence>
<protein>
    <submittedName>
        <fullName evidence="3">Uncharacterized protein</fullName>
    </submittedName>
</protein>
<dbReference type="PROSITE" id="PS51257">
    <property type="entry name" value="PROKAR_LIPOPROTEIN"/>
    <property type="match status" value="1"/>
</dbReference>
<feature type="region of interest" description="Disordered" evidence="1">
    <location>
        <begin position="149"/>
        <end position="187"/>
    </location>
</feature>
<dbReference type="Proteomes" id="UP001446871">
    <property type="component" value="Unassembled WGS sequence"/>
</dbReference>
<feature type="compositionally biased region" description="Polar residues" evidence="1">
    <location>
        <begin position="174"/>
        <end position="187"/>
    </location>
</feature>
<dbReference type="EMBL" id="JAQQWM010000001">
    <property type="protein sequence ID" value="KAK8081732.1"/>
    <property type="molecule type" value="Genomic_DNA"/>
</dbReference>
<comment type="caution">
    <text evidence="3">The sequence shown here is derived from an EMBL/GenBank/DDBJ whole genome shotgun (WGS) entry which is preliminary data.</text>
</comment>
<feature type="compositionally biased region" description="Basic and acidic residues" evidence="1">
    <location>
        <begin position="151"/>
        <end position="173"/>
    </location>
</feature>
<proteinExistence type="predicted"/>
<evidence type="ECO:0000256" key="2">
    <source>
        <dbReference type="SAM" id="Phobius"/>
    </source>
</evidence>
<keyword evidence="2" id="KW-0812">Transmembrane</keyword>
<evidence type="ECO:0000313" key="3">
    <source>
        <dbReference type="EMBL" id="KAK8081732.1"/>
    </source>
</evidence>
<keyword evidence="2" id="KW-1133">Transmembrane helix</keyword>
<evidence type="ECO:0000313" key="4">
    <source>
        <dbReference type="Proteomes" id="UP001446871"/>
    </source>
</evidence>
<keyword evidence="2" id="KW-0472">Membrane</keyword>